<dbReference type="Gene3D" id="3.30.70.3290">
    <property type="match status" value="3"/>
</dbReference>
<dbReference type="PANTHER" id="PTHR43775">
    <property type="entry name" value="FATTY ACID SYNTHASE"/>
    <property type="match status" value="1"/>
</dbReference>
<evidence type="ECO:0000256" key="11">
    <source>
        <dbReference type="SAM" id="MobiDB-lite"/>
    </source>
</evidence>
<dbReference type="InterPro" id="IPR036291">
    <property type="entry name" value="NAD(P)-bd_dom_sf"/>
</dbReference>
<dbReference type="Gene3D" id="3.40.47.10">
    <property type="match status" value="3"/>
</dbReference>
<sequence>MANEDKLRDYLKLVTTDLRQTRRRLQEVESRQQEPIAIVSMSCRFPGSAHTPEDFWELLVEGVDTVSELPAGRGWDLENLYHPDPEHQGTTYTRSGAFLYDAADFDPAFFGISPREATTMDPQQRLLLETSWEALERAGIDPGTLRGEQAGVFVGSSDQGYGAAAAQARDRVEGHMLTGGAGAVLSGRIAYTLGLEGPAVTVDTMCSSSLVALHLAVQALRQDECRLALAAGATVMATPRNFVEFSRQRGLAPDGRCKPFAAGADGTGWGEGVGVLLLERLSDARRNGHPVLAVIRGTAINQDGASNGLTAPNGPSQERVIRAALANARLTPDLVDALEAHGTGTTLGDPIEAQAVLATYGRDRPADHPLWMGSLKANIGHLQASSGVAGVIKMVMAMRHGVLPRLLHLDEPTPHVDWSSGAVALPTDNQPWPETGRPRRAGVSSFGGSGTNAHVVLEEAPEAPEPEAAPEPEPVFAAGGVVPWVVSGRGQEGLAGQAGRLAAFASEAGEGIRPVDVAWSLAATRAALEHRAVALGTGHTELGGILHTLAAQGVTAPGVVTGSFDAEPDGVAFVFPGQGAQWAGMGRELWDASPVFAESMEACERALAPYVEWSLSDVVRSGRELADVDVVQPVSWAVMVSLAAVWRACGVRPSVVVGHSQGEIAAAVVAGGLSLEDGARVVALRSKAIRAIAGRGGMVSVPLPLEQVEELLGDRVDIAAVNGPSSVVVAGDADALDELMAHCEGADIRARRIPVDYASHTWHVEAIENELARVLGPVVPRTGEVPFFSTTEAELIDTARLDGGYWYRNLRQRVRFADAIQGLVDEGYSAFVEVSSHPVLGMPVQETAPDATVVGTLRRDDGGTDRFLTSLAEAWVRGIPVDWTKVLAGQGGRTVELPTYAFQHRPYWFDTSAPQALTAGAAAEDPVDADFWAAVEEQDLEALSRTIDAAGEEEQEALERALPVLSAWRRGRRATATIDSWRYRIAWRPAADRPVGTLTGTWLVAVPALHADSDLVRVCLDGLAEQGARTAPLFVDAADTDRDRLAALMTETARHSGTDTFAGVLSFLALDEHPHPEQPGLAAGLVAGLALIQACADTGLRSPLWLATSGAVTTGTADPLRNPVQNGTWGMGRVAALEHPEFWGGLVDLPETPDDRTAARLCSILAGSESEADADAEDQLAVRRTGVLSRRLVRTPAGSAPAERTWTSRGTALITGGTGGLGGHTARWLARNGTEHLVLLSRRGPDAPGAAELEAELRELGARVTIAACDIADRDALAALVARVEADGPPIRTVVHTAGVGILIPLATTTLQEFADGAEAKYSGVANLDAVFDDDRLDAFVVFSSVAGVWGSGDHGAYAAANAYADAVAEHRRARGLAGTSIAWGIWSDEGGGMGLEVVQEQLRWRGIPFMDPKLAVAAMQQVLDRDECFIAVADIDWERFVPVFTAARHRPLLTEVPEVAELLRAEQERLRDDVPDTQSAGLLARLRGLSAEDQEQAVLDLVRGQVAGVLGHSSPNDVETGRAFRELGFDSLTSVELRNRLNAATGLRLPVTVIFDRPTVTALARHIREELLGTTDTLPVPASVPVAAVDDDDPIAVVSMSCRYPGGANSPEELWRILAEGRDVIDVFPDDRAWDLDALYDPDPDREGTCYAREGGFVYDAGDFDPAFFGISPREAVAMDPQQRLLLETAWEAVERAGLLPEHLHGAPVGVYVGAGNQGFGGLDNLPEGVEGHIVTGSATSVLSGRISYTLGLAGSAVTIDTACSSSLVALHMAVESLRSGECSMALAGGVAVMVEPIGLIGFARTRGIARDGRSKAFAKAADGMGLAEGAGMVLLERLSDARRNGHPVLAVIRATALNQDGASNGLSAPSGPAQQQVIRAALTKAGLTPADVDAVEAHGTGTTLGDPIEAQALLATYGQGRDPEHPLWLGSVKSNIGHAQAASGVAGVIKMVLALQHGLLPQTLHVDEPTPHVDWSAGAVSLLTEPVEWPRVEGRPRRAGVSSFGVSGTNAHVVLEEAPKASAPEAAPESEPVFAAGGVVPWVVSGRGREGLAGQAGRLAEFAAEADEGMRPVDVAWSLVATRTAFENRAVALAAGLDEIASRLDELASGAVSASGVVRGAVVPGADRVVFVFPGQGAQWAGMGRELWDASPVFAESMEACERALAPYVEWSLSEVVRDGRELSDVDVVQPVSWAVMVSLAAVWRACGVRPSVVVGHSQGEIAAAVVAGGLSLEDGARVVALRSKAIRAIAGRGGMVSVPLPLEQVEELLGDRVDIAAVNGPSSVVVAGDADALDELMAHCEGADIRARRIPVDYASHTWHVEAIEDELARVLAPVQPQTGDVPFLSTTEAELIDTARLDGGYWYRNLRQRVRFADAIQNLTEQGYSAFVEVSSHPVLGMPVQETAPDATVVGTLRRDDGGTARFLTSLAEAWVRGIPVDWTKVLAGQGGRTVQLPTYAFQHCRYWLEKTTPAVVATASDTVDARFWDAVEREDLESLAEALRLEHREPLAELMPALSRWRKDAAARSAVDNWRYKVVWKPLGGESRSVAMDGDWLLVVPEGESIPAEFEVGVADALTRHGARVTTLSVAADADRVGLSALLTDALTDGLPSPSGVLSLLALDETPYADGSALSGGLALTTALLQALGDAGIAAPLWIGTRGAVSTGRADRLTAPVQAQVWGLGRIAALEYPQRFGGLVDLPQELDERAGTRLVAALTATPDEDQLVVRGTGLFVRRLVRAERPDTAPVAWAPEGTVLVTGGTGGVGAQVARRLAGNGAGHLLLVSRRGAEAPGAAELEAELTGLGARVTVAACDVADRDQLAALLAAVPGDRPLTAVVHAAGVLDDGVLDGLTPERAETVLRPKTAAALNLHELTRDLGLSAFVLFSSLAGTLGGPGQGSYAAANAFLDALARVRHADGLPATSVAWGAWGGGGLAAGETGERLARSGMPAMDPESALTALEQAVLGAEPVLAVADVRWETYAYAHADRPARVIAELPEVRAAEDARRTTTEGEGNAVVARLAGLPYDEQRRELLTLVRALAAGALGYSGPEEIDEERAFRDLGFDSLTAVALRNTIAETTGLRLPVTLVFDHPTATALADRLHQDLFGAVPAVREAAPAAVAAADDDPVVIVSMSCRYPGGAHSPEDLWRLLVRGGDAVSAFPDDRGWDLEGAFDPDPNRPGTFYARGGGFLYDAHHFDPEFFGMSPREALAVDPQQRLLLEASWEAFERGGIDPGAVRGSRTGVFVGSNYHDYGSRVQHAPKDFEGYLATGSAGSVASGRISYTFGLEGPAVTVDTACSSSLVALHMAAQALRSGECSMALAGGVTVISSLDTFIEFSRQRALSADGRCKAFSEDADGAGWAEGVGMVLLERLSHARRNGHPVLAVLAGSAVNQDGASNGLTAPSGPAQQRVIRQALASAGIGPADVDAVETHGTGTRLGDPIEAQALMATYGQDRPADRPLRIGALKSNIGHTQAAAGVGGVIKMVLALRHGLLPRTLHAERPSTGIDWDAGAVTLLTEPVEWPGGGERPRRAGVSAFGISGTNAHVILQEPPAGVEDSVSPEGAPVPAASGEVVPWVLSGRTTDALHAQAARLLAHLEDPERRDDASDLDIAHTLAVGRAAFDRRAALVGRGRDELLDALRALAEGREAPGVLRGVRRRDGRTAFLFSGQGSQRPGMGRELYAAQPVFADAVDAVCAELDRELQHPLKSVLFAAAGSPEAALLDRTDYTQAGLFALEVAQFRLLEHWGLRPDVVVGHSIGEIAAAHVAGVLGLADSCRLVAARGRLMGQLPDGGAMLAVQAGEAEVTEVLRTYEERVAVAAVNGPTSVVVSGDEEAVEELAEAWREAGVRTKRLTVSHAFHSPRMEPMRAPFAAEIRDLDYSAPAVQIVCDLTGEVAAPGELEGADYWVRHVREAVRFADVVTTLERQGVTAYVELGPDGVLSAMTRDCLTDPDAAVVTPLLRRDRPEDTALTTALATLHVHGAGPDWAAYFAGRPVRRAELPTYAFQRSRYWLDAEPVTADLAAAGLAAGDHPLLAAGTALAGGDGYLLTGRLSLTTHPWLADHAVSGTPVLPGTAFLELALLAAERVGCPAVDELTLEAPLALPEQGAVHVQVTVGAPGEDGGREVSVHTRPDDATDDEPWTRHAVGRLTSEPAADERAPLTDWPPQGAEPVAVNGLYDRFAGGGFAYGPTFQGLTAAWRDGDTAYAEIAPPAEVAADAVRYGLHPALLDAAVQTVGLTPAADSAVMPFSWTGVRLHTRGADALRVRLTRTGPDTVTLHATTPDGRAVATVGALTLRPLPDASRLGDRRAARHLHEVDWVTPAAAPARITGAWAVLGDDEALDAALSATGITAVRHADPAALAAAVAAGDTPAPATVLAAVGESADWTDPVALSRTTGHVLRLLQDWLADDTFHATRLVLVTRRAMTVHDGDHAPDPVAAAVWGLVRTAQSENPGRFVLVDWDGAQESHAALTAAPGFDEPQLAVRKGEARVPRLVRTTALTGGADDGTGTLLDPDGTVLVTGATGALGGLLARHLVTRHGARNLLLVGRRGPDAPGARELVDDLSALGARADLVACDTADRDALAALLATIPAERPLTAVVHTAGVLADGVIGSLTQEHLDTVLAAKVTGALHLHDLTRGRELRAFVLYSSLAGVFGGAGQGNYAAANAFLDALARQRRAQGLPAQSLAWGLWEERSAMTGKLDGADLRRMARGGVVPMPSEQALELFDAAVATDRAVLVPARFDTAGLRTPDGDVPALLRSLVRPAPGRGTGSAPAAEGAGTAERLRERLAGLDAEARLGLLADLVRDHAAAVLGYADSDAVDAERGFLEMGFDSLTAVELRNRLTAATGLRLPATLLFDYPTPLGLARHLREETAPGAAASVQPVLAQLDLLEGVLEEIAGDESVRSTLAGRLRGLLTRLDGPVSAAVGDPAAEPVLAVEERLESASDDDLFDFIDKQFGAE</sequence>
<dbReference type="InterPro" id="IPR009081">
    <property type="entry name" value="PP-bd_ACP"/>
</dbReference>
<dbReference type="InterPro" id="IPR020807">
    <property type="entry name" value="PKS_DH"/>
</dbReference>
<evidence type="ECO:0000256" key="1">
    <source>
        <dbReference type="ARBA" id="ARBA00001957"/>
    </source>
</evidence>
<protein>
    <submittedName>
        <fullName evidence="15">SDR family NAD(P)-dependent oxidoreductase</fullName>
    </submittedName>
</protein>
<evidence type="ECO:0000256" key="5">
    <source>
        <dbReference type="ARBA" id="ARBA00022679"/>
    </source>
</evidence>
<evidence type="ECO:0000256" key="3">
    <source>
        <dbReference type="ARBA" id="ARBA00022450"/>
    </source>
</evidence>
<dbReference type="InterPro" id="IPR016039">
    <property type="entry name" value="Thiolase-like"/>
</dbReference>
<keyword evidence="6" id="KW-0045">Antibiotic biosynthesis</keyword>
<comment type="caution">
    <text evidence="15">The sequence shown here is derived from an EMBL/GenBank/DDBJ whole genome shotgun (WGS) entry which is preliminary data.</text>
</comment>
<comment type="pathway">
    <text evidence="2">Antibiotic biosynthesis.</text>
</comment>
<feature type="compositionally biased region" description="Basic and acidic residues" evidence="11">
    <location>
        <begin position="4130"/>
        <end position="4143"/>
    </location>
</feature>
<evidence type="ECO:0000256" key="8">
    <source>
        <dbReference type="ARBA" id="ARBA00023315"/>
    </source>
</evidence>
<dbReference type="CDD" id="cd08952">
    <property type="entry name" value="KR_1_SDR_x"/>
    <property type="match status" value="2"/>
</dbReference>
<dbReference type="RefSeq" id="WP_285435328.1">
    <property type="nucleotide sequence ID" value="NZ_JASJUS010000027.1"/>
</dbReference>
<dbReference type="PROSITE" id="PS00606">
    <property type="entry name" value="KS3_1"/>
    <property type="match status" value="2"/>
</dbReference>
<dbReference type="SUPFAM" id="SSF52151">
    <property type="entry name" value="FabD/lysophospholipase-like"/>
    <property type="match status" value="3"/>
</dbReference>
<feature type="domain" description="Carrier" evidence="12">
    <location>
        <begin position="1497"/>
        <end position="1572"/>
    </location>
</feature>
<dbReference type="Pfam" id="PF00698">
    <property type="entry name" value="Acyl_transf_1"/>
    <property type="match status" value="3"/>
</dbReference>
<evidence type="ECO:0000256" key="4">
    <source>
        <dbReference type="ARBA" id="ARBA00022553"/>
    </source>
</evidence>
<dbReference type="InterPro" id="IPR055123">
    <property type="entry name" value="SpnB-like_Rossmann"/>
</dbReference>
<keyword evidence="3" id="KW-0596">Phosphopantetheine</keyword>
<keyword evidence="4" id="KW-0597">Phosphoprotein</keyword>
<keyword evidence="5" id="KW-0808">Transferase</keyword>
<dbReference type="Gene3D" id="3.10.129.110">
    <property type="entry name" value="Polyketide synthase dehydratase"/>
    <property type="match status" value="1"/>
</dbReference>
<feature type="region of interest" description="C-terminal hotdog fold" evidence="9">
    <location>
        <begin position="4178"/>
        <end position="4314"/>
    </location>
</feature>
<evidence type="ECO:0000256" key="9">
    <source>
        <dbReference type="PROSITE-ProRule" id="PRU01363"/>
    </source>
</evidence>
<dbReference type="InterPro" id="IPR020806">
    <property type="entry name" value="PKS_PP-bd"/>
</dbReference>
<accession>A0ABT7J4L6</accession>
<feature type="active site" description="Proton donor; for dehydratase activity" evidence="9">
    <location>
        <position position="4239"/>
    </location>
</feature>
<dbReference type="InterPro" id="IPR014043">
    <property type="entry name" value="Acyl_transferase_dom"/>
</dbReference>
<feature type="region of interest" description="Disordered" evidence="11">
    <location>
        <begin position="4125"/>
        <end position="4151"/>
    </location>
</feature>
<reference evidence="15 16" key="1">
    <citation type="submission" date="2023-05" db="EMBL/GenBank/DDBJ databases">
        <title>Streptomyces fuscus sp. nov., a brown-black pigment producing actinomyces isolated from dry sand of Sea duck farm.</title>
        <authorList>
            <person name="Xie J."/>
            <person name="Shen N."/>
        </authorList>
    </citation>
    <scope>NUCLEOTIDE SEQUENCE [LARGE SCALE GENOMIC DNA]</scope>
    <source>
        <strain evidence="15 16">GXMU-J15</strain>
    </source>
</reference>
<feature type="region of interest" description="Disordered" evidence="11">
    <location>
        <begin position="422"/>
        <end position="448"/>
    </location>
</feature>
<dbReference type="InterPro" id="IPR015083">
    <property type="entry name" value="NorB/c/GfsB-D-like_docking"/>
</dbReference>
<dbReference type="Pfam" id="PF02801">
    <property type="entry name" value="Ketoacyl-synt_C"/>
    <property type="match status" value="3"/>
</dbReference>
<dbReference type="SUPFAM" id="SSF101173">
    <property type="entry name" value="Docking domain B of the erythromycin polyketide synthase (DEBS)"/>
    <property type="match status" value="1"/>
</dbReference>
<evidence type="ECO:0000259" key="13">
    <source>
        <dbReference type="PROSITE" id="PS52004"/>
    </source>
</evidence>
<dbReference type="SUPFAM" id="SSF47336">
    <property type="entry name" value="ACP-like"/>
    <property type="match status" value="3"/>
</dbReference>
<dbReference type="PANTHER" id="PTHR43775:SF51">
    <property type="entry name" value="INACTIVE PHENOLPHTHIOCEROL SYNTHESIS POLYKETIDE SYNTHASE TYPE I PKS1-RELATED"/>
    <property type="match status" value="1"/>
</dbReference>
<keyword evidence="10" id="KW-0175">Coiled coil</keyword>
<evidence type="ECO:0000256" key="6">
    <source>
        <dbReference type="ARBA" id="ARBA00023194"/>
    </source>
</evidence>
<dbReference type="Pfam" id="PF21089">
    <property type="entry name" value="PKS_DH_N"/>
    <property type="match status" value="1"/>
</dbReference>
<dbReference type="SMART" id="SM00826">
    <property type="entry name" value="PKS_DH"/>
    <property type="match status" value="1"/>
</dbReference>
<evidence type="ECO:0000259" key="12">
    <source>
        <dbReference type="PROSITE" id="PS50075"/>
    </source>
</evidence>
<feature type="domain" description="Carrier" evidence="12">
    <location>
        <begin position="3035"/>
        <end position="3110"/>
    </location>
</feature>
<feature type="domain" description="Carrier" evidence="12">
    <location>
        <begin position="4811"/>
        <end position="4886"/>
    </location>
</feature>
<organism evidence="15 16">
    <name type="scientific">Streptomyces fuscus</name>
    <dbReference type="NCBI Taxonomy" id="3048495"/>
    <lineage>
        <taxon>Bacteria</taxon>
        <taxon>Bacillati</taxon>
        <taxon>Actinomycetota</taxon>
        <taxon>Actinomycetes</taxon>
        <taxon>Kitasatosporales</taxon>
        <taxon>Streptomycetaceae</taxon>
        <taxon>Streptomyces</taxon>
    </lineage>
</organism>
<dbReference type="InterPro" id="IPR049552">
    <property type="entry name" value="PKS_DH_N"/>
</dbReference>
<dbReference type="Gene3D" id="1.10.1200.10">
    <property type="entry name" value="ACP-like"/>
    <property type="match status" value="3"/>
</dbReference>
<dbReference type="Gene3D" id="6.10.140.1830">
    <property type="match status" value="2"/>
</dbReference>
<dbReference type="InterPro" id="IPR001227">
    <property type="entry name" value="Ac_transferase_dom_sf"/>
</dbReference>
<dbReference type="InterPro" id="IPR013968">
    <property type="entry name" value="PKS_KR"/>
</dbReference>
<dbReference type="PROSITE" id="PS50075">
    <property type="entry name" value="CARRIER"/>
    <property type="match status" value="3"/>
</dbReference>
<dbReference type="InterPro" id="IPR032821">
    <property type="entry name" value="PKS_assoc"/>
</dbReference>
<dbReference type="InterPro" id="IPR020841">
    <property type="entry name" value="PKS_Beta-ketoAc_synthase_dom"/>
</dbReference>
<dbReference type="SUPFAM" id="SSF53901">
    <property type="entry name" value="Thiolase-like"/>
    <property type="match status" value="3"/>
</dbReference>
<evidence type="ECO:0000313" key="15">
    <source>
        <dbReference type="EMBL" id="MDL2079809.1"/>
    </source>
</evidence>
<feature type="region of interest" description="N-terminal hotdog fold" evidence="9">
    <location>
        <begin position="4040"/>
        <end position="4165"/>
    </location>
</feature>
<dbReference type="InterPro" id="IPR036299">
    <property type="entry name" value="Polyketide_synth_docking_sf"/>
</dbReference>
<dbReference type="CDD" id="cd00833">
    <property type="entry name" value="PKS"/>
    <property type="match status" value="3"/>
</dbReference>
<feature type="domain" description="Ketosynthase family 3 (KS3)" evidence="13">
    <location>
        <begin position="33"/>
        <end position="459"/>
    </location>
</feature>
<dbReference type="Gene3D" id="3.40.50.720">
    <property type="entry name" value="NAD(P)-binding Rossmann-like Domain"/>
    <property type="match status" value="3"/>
</dbReference>
<comment type="cofactor">
    <cofactor evidence="1">
        <name>pantetheine 4'-phosphate</name>
        <dbReference type="ChEBI" id="CHEBI:47942"/>
    </cofactor>
</comment>
<dbReference type="SMART" id="SM00822">
    <property type="entry name" value="PKS_KR"/>
    <property type="match status" value="3"/>
</dbReference>
<evidence type="ECO:0000256" key="2">
    <source>
        <dbReference type="ARBA" id="ARBA00004792"/>
    </source>
</evidence>
<name>A0ABT7J4L6_9ACTN</name>
<dbReference type="NCBIfam" id="NF045894">
    <property type="entry name" value="PKS_plus_SDR"/>
    <property type="match status" value="2"/>
</dbReference>
<feature type="domain" description="Ketosynthase family 3 (KS3)" evidence="13">
    <location>
        <begin position="1593"/>
        <end position="2019"/>
    </location>
</feature>
<dbReference type="Gene3D" id="3.40.50.11460">
    <property type="match status" value="1"/>
</dbReference>
<dbReference type="Pfam" id="PF18369">
    <property type="entry name" value="PKS_DE"/>
    <property type="match status" value="2"/>
</dbReference>
<feature type="region of interest" description="Disordered" evidence="11">
    <location>
        <begin position="4775"/>
        <end position="4794"/>
    </location>
</feature>
<dbReference type="SUPFAM" id="SSF51735">
    <property type="entry name" value="NAD(P)-binding Rossmann-fold domains"/>
    <property type="match status" value="6"/>
</dbReference>
<dbReference type="InterPro" id="IPR049551">
    <property type="entry name" value="PKS_DH_C"/>
</dbReference>
<dbReference type="PROSITE" id="PS00012">
    <property type="entry name" value="PHOSPHOPANTETHEINE"/>
    <property type="match status" value="3"/>
</dbReference>
<dbReference type="InterPro" id="IPR050091">
    <property type="entry name" value="PKS_NRPS_Biosynth_Enz"/>
</dbReference>
<dbReference type="CDD" id="cd08956">
    <property type="entry name" value="KR_3_FAS_SDR_x"/>
    <property type="match status" value="1"/>
</dbReference>
<dbReference type="InterPro" id="IPR016036">
    <property type="entry name" value="Malonyl_transacylase_ACP-bd"/>
</dbReference>
<evidence type="ECO:0000256" key="7">
    <source>
        <dbReference type="ARBA" id="ARBA00023268"/>
    </source>
</evidence>
<dbReference type="InterPro" id="IPR006162">
    <property type="entry name" value="Ppantetheine_attach_site"/>
</dbReference>
<dbReference type="InterPro" id="IPR016035">
    <property type="entry name" value="Acyl_Trfase/lysoPLipase"/>
</dbReference>
<dbReference type="PROSITE" id="PS52004">
    <property type="entry name" value="KS3_2"/>
    <property type="match status" value="3"/>
</dbReference>
<dbReference type="Proteomes" id="UP001241926">
    <property type="component" value="Unassembled WGS sequence"/>
</dbReference>
<feature type="coiled-coil region" evidence="10">
    <location>
        <begin position="933"/>
        <end position="960"/>
    </location>
</feature>
<proteinExistence type="predicted"/>
<dbReference type="SMART" id="SM00823">
    <property type="entry name" value="PKS_PP"/>
    <property type="match status" value="3"/>
</dbReference>
<evidence type="ECO:0000256" key="10">
    <source>
        <dbReference type="SAM" id="Coils"/>
    </source>
</evidence>
<dbReference type="InterPro" id="IPR014030">
    <property type="entry name" value="Ketoacyl_synth_N"/>
</dbReference>
<dbReference type="Pfam" id="PF08659">
    <property type="entry name" value="KR"/>
    <property type="match status" value="3"/>
</dbReference>
<dbReference type="InterPro" id="IPR041618">
    <property type="entry name" value="PKS_DE"/>
</dbReference>
<dbReference type="EMBL" id="JASJUS010000027">
    <property type="protein sequence ID" value="MDL2079809.1"/>
    <property type="molecule type" value="Genomic_DNA"/>
</dbReference>
<feature type="domain" description="PKS/mFAS DH" evidence="14">
    <location>
        <begin position="4040"/>
        <end position="4314"/>
    </location>
</feature>
<dbReference type="InterPro" id="IPR042104">
    <property type="entry name" value="PKS_dehydratase_sf"/>
</dbReference>
<dbReference type="SUPFAM" id="SSF55048">
    <property type="entry name" value="Probable ACP-binding domain of malonyl-CoA ACP transacylase"/>
    <property type="match status" value="3"/>
</dbReference>
<dbReference type="Pfam" id="PF00550">
    <property type="entry name" value="PP-binding"/>
    <property type="match status" value="3"/>
</dbReference>
<feature type="active site" description="Proton acceptor; for dehydratase activity" evidence="9">
    <location>
        <position position="4072"/>
    </location>
</feature>
<keyword evidence="8" id="KW-0012">Acyltransferase</keyword>
<dbReference type="Pfam" id="PF22953">
    <property type="entry name" value="SpnB_Rossmann"/>
    <property type="match status" value="1"/>
</dbReference>
<dbReference type="Pfam" id="PF14765">
    <property type="entry name" value="PS-DH"/>
    <property type="match status" value="1"/>
</dbReference>
<evidence type="ECO:0000313" key="16">
    <source>
        <dbReference type="Proteomes" id="UP001241926"/>
    </source>
</evidence>
<dbReference type="Pfam" id="PF08990">
    <property type="entry name" value="Docking"/>
    <property type="match status" value="1"/>
</dbReference>
<dbReference type="Gene3D" id="3.40.366.10">
    <property type="entry name" value="Malonyl-Coenzyme A Acyl Carrier Protein, domain 2"/>
    <property type="match status" value="3"/>
</dbReference>
<dbReference type="SMART" id="SM00825">
    <property type="entry name" value="PKS_KS"/>
    <property type="match status" value="3"/>
</dbReference>
<keyword evidence="16" id="KW-1185">Reference proteome</keyword>
<keyword evidence="7" id="KW-0511">Multifunctional enzyme</keyword>
<dbReference type="SMART" id="SM00827">
    <property type="entry name" value="PKS_AT"/>
    <property type="match status" value="3"/>
</dbReference>
<dbReference type="Pfam" id="PF16197">
    <property type="entry name" value="KAsynt_C_assoc"/>
    <property type="match status" value="3"/>
</dbReference>
<gene>
    <name evidence="15" type="ORF">QNN03_25535</name>
</gene>
<dbReference type="InterPro" id="IPR057326">
    <property type="entry name" value="KR_dom"/>
</dbReference>
<dbReference type="SMART" id="SM01294">
    <property type="entry name" value="PKS_PP_betabranch"/>
    <property type="match status" value="3"/>
</dbReference>
<dbReference type="InterPro" id="IPR018201">
    <property type="entry name" value="Ketoacyl_synth_AS"/>
</dbReference>
<evidence type="ECO:0000259" key="14">
    <source>
        <dbReference type="PROSITE" id="PS52019"/>
    </source>
</evidence>
<dbReference type="PROSITE" id="PS52019">
    <property type="entry name" value="PKS_MFAS_DH"/>
    <property type="match status" value="1"/>
</dbReference>
<feature type="domain" description="Ketosynthase family 3 (KS3)" evidence="13">
    <location>
        <begin position="3130"/>
        <end position="3557"/>
    </location>
</feature>
<dbReference type="InterPro" id="IPR014031">
    <property type="entry name" value="Ketoacyl_synth_C"/>
</dbReference>
<dbReference type="InterPro" id="IPR036736">
    <property type="entry name" value="ACP-like_sf"/>
</dbReference>
<dbReference type="InterPro" id="IPR049900">
    <property type="entry name" value="PKS_mFAS_DH"/>
</dbReference>
<dbReference type="Pfam" id="PF00109">
    <property type="entry name" value="ketoacyl-synt"/>
    <property type="match status" value="3"/>
</dbReference>